<proteinExistence type="predicted"/>
<dbReference type="EMBL" id="AM472430">
    <property type="protein sequence ID" value="CAN83616.1"/>
    <property type="molecule type" value="Genomic_DNA"/>
</dbReference>
<accession>A5BV98</accession>
<evidence type="ECO:0000313" key="1">
    <source>
        <dbReference type="EMBL" id="CAN83616.1"/>
    </source>
</evidence>
<sequence>MVIKDSNGGGVDVAGTIGGASRMIGEAEDIASGVGTVEGVVGASGMISIGISACCACGGCSSCGGSRGAGISEVPGGEALVLGLRVDGDAAWAPLVLAMAEMEMDCLACVPQVPWNSQVDSQVAPFRKLICRLRKWKMNLRNGTRVPEGAFAGCENFRKLNSGLANLSFEDFASWPSFSQVGISTYEIFAS</sequence>
<organism evidence="1">
    <name type="scientific">Vitis vinifera</name>
    <name type="common">Grape</name>
    <dbReference type="NCBI Taxonomy" id="29760"/>
    <lineage>
        <taxon>Eukaryota</taxon>
        <taxon>Viridiplantae</taxon>
        <taxon>Streptophyta</taxon>
        <taxon>Embryophyta</taxon>
        <taxon>Tracheophyta</taxon>
        <taxon>Spermatophyta</taxon>
        <taxon>Magnoliopsida</taxon>
        <taxon>eudicotyledons</taxon>
        <taxon>Gunneridae</taxon>
        <taxon>Pentapetalae</taxon>
        <taxon>rosids</taxon>
        <taxon>Vitales</taxon>
        <taxon>Vitaceae</taxon>
        <taxon>Viteae</taxon>
        <taxon>Vitis</taxon>
    </lineage>
</organism>
<gene>
    <name evidence="1" type="ORF">VITISV_011369</name>
</gene>
<dbReference type="AlphaFoldDB" id="A5BV98"/>
<name>A5BV98_VITVI</name>
<reference evidence="1" key="1">
    <citation type="journal article" date="2007" name="PLoS ONE">
        <title>The first genome sequence of an elite grapevine cultivar (Pinot noir Vitis vinifera L.): coping with a highly heterozygous genome.</title>
        <authorList>
            <person name="Velasco R."/>
            <person name="Zharkikh A."/>
            <person name="Troggio M."/>
            <person name="Cartwright D.A."/>
            <person name="Cestaro A."/>
            <person name="Pruss D."/>
            <person name="Pindo M."/>
            <person name="FitzGerald L.M."/>
            <person name="Vezzulli S."/>
            <person name="Reid J."/>
            <person name="Malacarne G."/>
            <person name="Iliev D."/>
            <person name="Coppola G."/>
            <person name="Wardell B."/>
            <person name="Micheletti D."/>
            <person name="Macalma T."/>
            <person name="Facci M."/>
            <person name="Mitchell J.T."/>
            <person name="Perazzolli M."/>
            <person name="Eldredge G."/>
            <person name="Gatto P."/>
            <person name="Oyzerski R."/>
            <person name="Moretto M."/>
            <person name="Gutin N."/>
            <person name="Stefanini M."/>
            <person name="Chen Y."/>
            <person name="Segala C."/>
            <person name="Davenport C."/>
            <person name="Dematte L."/>
            <person name="Mraz A."/>
            <person name="Battilana J."/>
            <person name="Stormo K."/>
            <person name="Costa F."/>
            <person name="Tao Q."/>
            <person name="Si-Ammour A."/>
            <person name="Harkins T."/>
            <person name="Lackey A."/>
            <person name="Perbost C."/>
            <person name="Taillon B."/>
            <person name="Stella A."/>
            <person name="Solovyev V."/>
            <person name="Fawcett J.A."/>
            <person name="Sterck L."/>
            <person name="Vandepoele K."/>
            <person name="Grando S.M."/>
            <person name="Toppo S."/>
            <person name="Moser C."/>
            <person name="Lanchbury J."/>
            <person name="Bogden R."/>
            <person name="Skolnick M."/>
            <person name="Sgaramella V."/>
            <person name="Bhatnagar S.K."/>
            <person name="Fontana P."/>
            <person name="Gutin A."/>
            <person name="Van de Peer Y."/>
            <person name="Salamini F."/>
            <person name="Viola R."/>
        </authorList>
    </citation>
    <scope>NUCLEOTIDE SEQUENCE</scope>
</reference>
<protein>
    <submittedName>
        <fullName evidence="1">Uncharacterized protein</fullName>
    </submittedName>
</protein>